<evidence type="ECO:0000256" key="1">
    <source>
        <dbReference type="SAM" id="MobiDB-lite"/>
    </source>
</evidence>
<dbReference type="RefSeq" id="WP_065398206.1">
    <property type="nucleotide sequence ID" value="NZ_MAYG01000001.1"/>
</dbReference>
<dbReference type="AlphaFoldDB" id="A0A1B8ZRK0"/>
<evidence type="ECO:0000313" key="3">
    <source>
        <dbReference type="EMBL" id="OCA74216.1"/>
    </source>
</evidence>
<feature type="domain" description="DUF4329" evidence="2">
    <location>
        <begin position="9"/>
        <end position="128"/>
    </location>
</feature>
<evidence type="ECO:0000259" key="2">
    <source>
        <dbReference type="Pfam" id="PF14220"/>
    </source>
</evidence>
<feature type="region of interest" description="Disordered" evidence="1">
    <location>
        <begin position="129"/>
        <end position="209"/>
    </location>
</feature>
<sequence>MCFLKPERAAANFGQQYNGKSIINKREYAALIYSFKVDGKGYYAYNKPVQGESHGVPEGVSYKAPRGSKAVGWIHSHGNDDYGSTGNYNDQHFSSDDKGYSKALKLDGFLVTPEGSLKQYNLNSDTEKTLRTDMPSDLNNETPRKNTIDPILDPTPSLGDYRPKPKPFSNFVPIPNNPTKPTLDGGLKSIEDKKRREEFKPSINDYKDY</sequence>
<protein>
    <recommendedName>
        <fullName evidence="2">DUF4329 domain-containing protein</fullName>
    </recommendedName>
</protein>
<evidence type="ECO:0000313" key="4">
    <source>
        <dbReference type="Proteomes" id="UP000093432"/>
    </source>
</evidence>
<dbReference type="InterPro" id="IPR025479">
    <property type="entry name" value="DUF4329"/>
</dbReference>
<gene>
    <name evidence="3" type="ORF">BBI00_07625</name>
</gene>
<organism evidence="3 4">
    <name type="scientific">Chryseobacterium arthrosphaerae</name>
    <dbReference type="NCBI Taxonomy" id="651561"/>
    <lineage>
        <taxon>Bacteria</taxon>
        <taxon>Pseudomonadati</taxon>
        <taxon>Bacteroidota</taxon>
        <taxon>Flavobacteriia</taxon>
        <taxon>Flavobacteriales</taxon>
        <taxon>Weeksellaceae</taxon>
        <taxon>Chryseobacterium group</taxon>
        <taxon>Chryseobacterium</taxon>
    </lineage>
</organism>
<dbReference type="Proteomes" id="UP000093432">
    <property type="component" value="Unassembled WGS sequence"/>
</dbReference>
<reference evidence="4" key="1">
    <citation type="submission" date="2016-07" db="EMBL/GenBank/DDBJ databases">
        <authorList>
            <person name="Florea S."/>
            <person name="Webb J.S."/>
            <person name="Jaromczyk J."/>
            <person name="Schardl C.L."/>
        </authorList>
    </citation>
    <scope>NUCLEOTIDE SEQUENCE [LARGE SCALE GENOMIC DNA]</scope>
    <source>
        <strain evidence="4">CC-VM-7</strain>
    </source>
</reference>
<accession>A0A1B8ZRK0</accession>
<proteinExistence type="predicted"/>
<feature type="compositionally biased region" description="Basic and acidic residues" evidence="1">
    <location>
        <begin position="189"/>
        <end position="209"/>
    </location>
</feature>
<dbReference type="EMBL" id="MAYG01000001">
    <property type="protein sequence ID" value="OCA74216.1"/>
    <property type="molecule type" value="Genomic_DNA"/>
</dbReference>
<dbReference type="OrthoDB" id="2972467at2"/>
<dbReference type="Pfam" id="PF14220">
    <property type="entry name" value="DUF4329"/>
    <property type="match status" value="1"/>
</dbReference>
<comment type="caution">
    <text evidence="3">The sequence shown here is derived from an EMBL/GenBank/DDBJ whole genome shotgun (WGS) entry which is preliminary data.</text>
</comment>
<name>A0A1B8ZRK0_9FLAO</name>